<dbReference type="InterPro" id="IPR050300">
    <property type="entry name" value="GDXG_lipolytic_enzyme"/>
</dbReference>
<accession>A0A8I0CPU4</accession>
<keyword evidence="1" id="KW-0378">Hydrolase</keyword>
<feature type="domain" description="Alpha/beta hydrolase fold-3" evidence="3">
    <location>
        <begin position="141"/>
        <end position="301"/>
    </location>
</feature>
<dbReference type="Gene3D" id="3.40.50.1820">
    <property type="entry name" value="alpha/beta hydrolase"/>
    <property type="match status" value="1"/>
</dbReference>
<feature type="region of interest" description="Disordered" evidence="2">
    <location>
        <begin position="38"/>
        <end position="59"/>
    </location>
</feature>
<comment type="caution">
    <text evidence="4">The sequence shown here is derived from an EMBL/GenBank/DDBJ whole genome shotgun (WGS) entry which is preliminary data.</text>
</comment>
<dbReference type="RefSeq" id="WP_125187373.1">
    <property type="nucleotide sequence ID" value="NZ_CP047187.1"/>
</dbReference>
<evidence type="ECO:0000256" key="1">
    <source>
        <dbReference type="ARBA" id="ARBA00022801"/>
    </source>
</evidence>
<dbReference type="AlphaFoldDB" id="A0A8I0CPU4"/>
<proteinExistence type="predicted"/>
<gene>
    <name evidence="4" type="ORF">FHU32_002025</name>
</gene>
<sequence length="322" mass="33716">MSTAMHLAAVRLRLTDRRRLSSPARLRRHLDARVARARDAARRRAADPVGGVPRGPVPHELRQTCHTRFRDLPGTTVHTLVPATDEPSDTPRDICVYLPGGHHIDPPDAARWGLVSRLTDAGFRVDVPVTDPPPLVTAATAVPVVRQVLAEARAAAAATGHRVVLLGEGAGGGLALAALLADPAPGDPGVTTAPSRVALVSPWLDPALDDPAVAGLVGRDPVLHPAGLRVAAEAWRGDLPADDPRVAPLAAPSLRGLPPVEVWAGDREILLPGCRALAARLAAEGVPHRLHVTPGAVHAWLLASTPEGRRDASALVNDLLEG</sequence>
<dbReference type="InterPro" id="IPR013094">
    <property type="entry name" value="AB_hydrolase_3"/>
</dbReference>
<evidence type="ECO:0000313" key="4">
    <source>
        <dbReference type="EMBL" id="MBB3116775.1"/>
    </source>
</evidence>
<dbReference type="PANTHER" id="PTHR48081:SF8">
    <property type="entry name" value="ALPHA_BETA HYDROLASE FOLD-3 DOMAIN-CONTAINING PROTEIN-RELATED"/>
    <property type="match status" value="1"/>
</dbReference>
<dbReference type="Pfam" id="PF07859">
    <property type="entry name" value="Abhydrolase_3"/>
    <property type="match status" value="1"/>
</dbReference>
<dbReference type="EMBL" id="JACHWT010000009">
    <property type="protein sequence ID" value="MBB3116775.1"/>
    <property type="molecule type" value="Genomic_DNA"/>
</dbReference>
<organism evidence="4 5">
    <name type="scientific">Corynebacterium bovis DSM 20582 = CIP 54.80</name>
    <dbReference type="NCBI Taxonomy" id="927655"/>
    <lineage>
        <taxon>Bacteria</taxon>
        <taxon>Bacillati</taxon>
        <taxon>Actinomycetota</taxon>
        <taxon>Actinomycetes</taxon>
        <taxon>Mycobacteriales</taxon>
        <taxon>Corynebacteriaceae</taxon>
        <taxon>Corynebacterium</taxon>
    </lineage>
</organism>
<evidence type="ECO:0000256" key="2">
    <source>
        <dbReference type="SAM" id="MobiDB-lite"/>
    </source>
</evidence>
<evidence type="ECO:0000313" key="5">
    <source>
        <dbReference type="Proteomes" id="UP000612712"/>
    </source>
</evidence>
<name>A0A8I0CPU4_9CORY</name>
<dbReference type="SUPFAM" id="SSF53474">
    <property type="entry name" value="alpha/beta-Hydrolases"/>
    <property type="match status" value="1"/>
</dbReference>
<reference evidence="4" key="1">
    <citation type="submission" date="2020-08" db="EMBL/GenBank/DDBJ databases">
        <title>Sequencing the genomes of 1000 actinobacteria strains.</title>
        <authorList>
            <person name="Klenk H.-P."/>
        </authorList>
    </citation>
    <scope>NUCLEOTIDE SEQUENCE</scope>
    <source>
        <strain evidence="4">DSM 20582</strain>
    </source>
</reference>
<dbReference type="PANTHER" id="PTHR48081">
    <property type="entry name" value="AB HYDROLASE SUPERFAMILY PROTEIN C4A8.06C"/>
    <property type="match status" value="1"/>
</dbReference>
<protein>
    <submittedName>
        <fullName evidence="4">Acetyl esterase/lipase</fullName>
    </submittedName>
</protein>
<dbReference type="InterPro" id="IPR029058">
    <property type="entry name" value="AB_hydrolase_fold"/>
</dbReference>
<evidence type="ECO:0000259" key="3">
    <source>
        <dbReference type="Pfam" id="PF07859"/>
    </source>
</evidence>
<dbReference type="Proteomes" id="UP000612712">
    <property type="component" value="Unassembled WGS sequence"/>
</dbReference>
<dbReference type="GO" id="GO:0016787">
    <property type="term" value="F:hydrolase activity"/>
    <property type="evidence" value="ECO:0007669"/>
    <property type="project" value="UniProtKB-KW"/>
</dbReference>